<dbReference type="CDD" id="cd06981">
    <property type="entry name" value="cupin_reut_a1446"/>
    <property type="match status" value="1"/>
</dbReference>
<organism evidence="2 3">
    <name type="scientific">Halovibrio salipaludis</name>
    <dbReference type="NCBI Taxonomy" id="2032626"/>
    <lineage>
        <taxon>Bacteria</taxon>
        <taxon>Pseudomonadati</taxon>
        <taxon>Pseudomonadota</taxon>
        <taxon>Gammaproteobacteria</taxon>
        <taxon>Oceanospirillales</taxon>
        <taxon>Halomonadaceae</taxon>
        <taxon>Halovibrio</taxon>
    </lineage>
</organism>
<evidence type="ECO:0000313" key="3">
    <source>
        <dbReference type="Proteomes" id="UP000218896"/>
    </source>
</evidence>
<protein>
    <submittedName>
        <fullName evidence="2">Cupin</fullName>
    </submittedName>
</protein>
<keyword evidence="3" id="KW-1185">Reference proteome</keyword>
<feature type="domain" description="Cupin type-2" evidence="1">
    <location>
        <begin position="46"/>
        <end position="102"/>
    </location>
</feature>
<name>A0A2A2F6F6_9GAMM</name>
<dbReference type="AlphaFoldDB" id="A0A2A2F6F6"/>
<evidence type="ECO:0000313" key="2">
    <source>
        <dbReference type="EMBL" id="PAU80113.1"/>
    </source>
</evidence>
<dbReference type="InterPro" id="IPR013096">
    <property type="entry name" value="Cupin_2"/>
</dbReference>
<reference evidence="2 3" key="1">
    <citation type="submission" date="2017-08" db="EMBL/GenBank/DDBJ databases">
        <title>Halovibrio sewagensis sp. nov., isolated from wastewater of high salinity.</title>
        <authorList>
            <person name="Dong X."/>
            <person name="Zhang G."/>
        </authorList>
    </citation>
    <scope>NUCLEOTIDE SEQUENCE [LARGE SCALE GENOMIC DNA]</scope>
    <source>
        <strain evidence="2 3">YL5-2</strain>
    </source>
</reference>
<dbReference type="Gene3D" id="2.60.120.10">
    <property type="entry name" value="Jelly Rolls"/>
    <property type="match status" value="1"/>
</dbReference>
<dbReference type="SUPFAM" id="SSF51182">
    <property type="entry name" value="RmlC-like cupins"/>
    <property type="match status" value="1"/>
</dbReference>
<evidence type="ECO:0000259" key="1">
    <source>
        <dbReference type="Pfam" id="PF07883"/>
    </source>
</evidence>
<sequence>MENLLSSLPQTLGAEAFESIIEASHVRIERIVSRGHTSPDYGWYDQEEHEWILVLEGAGTVLFEQGPEIHLKKGDHLTIPAHARHRVSWTDPETVTVWLAVFYR</sequence>
<dbReference type="EMBL" id="NSKD01000004">
    <property type="protein sequence ID" value="PAU80113.1"/>
    <property type="molecule type" value="Genomic_DNA"/>
</dbReference>
<dbReference type="InterPro" id="IPR011051">
    <property type="entry name" value="RmlC_Cupin_sf"/>
</dbReference>
<dbReference type="RefSeq" id="WP_095617733.1">
    <property type="nucleotide sequence ID" value="NZ_NSKD01000004.1"/>
</dbReference>
<dbReference type="OrthoDB" id="9798585at2"/>
<proteinExistence type="predicted"/>
<accession>A0A2A2F6F6</accession>
<dbReference type="InterPro" id="IPR014710">
    <property type="entry name" value="RmlC-like_jellyroll"/>
</dbReference>
<gene>
    <name evidence="2" type="ORF">CK501_10720</name>
</gene>
<dbReference type="Pfam" id="PF07883">
    <property type="entry name" value="Cupin_2"/>
    <property type="match status" value="1"/>
</dbReference>
<dbReference type="Proteomes" id="UP000218896">
    <property type="component" value="Unassembled WGS sequence"/>
</dbReference>
<comment type="caution">
    <text evidence="2">The sequence shown here is derived from an EMBL/GenBank/DDBJ whole genome shotgun (WGS) entry which is preliminary data.</text>
</comment>